<organism evidence="1 2">
    <name type="scientific">Flavobacterium jejuense</name>
    <dbReference type="NCBI Taxonomy" id="1544455"/>
    <lineage>
        <taxon>Bacteria</taxon>
        <taxon>Pseudomonadati</taxon>
        <taxon>Bacteroidota</taxon>
        <taxon>Flavobacteriia</taxon>
        <taxon>Flavobacteriales</taxon>
        <taxon>Flavobacteriaceae</taxon>
        <taxon>Flavobacterium</taxon>
    </lineage>
</organism>
<dbReference type="RefSeq" id="WP_140963412.1">
    <property type="nucleotide sequence ID" value="NZ_VEVQ02000011.1"/>
</dbReference>
<name>A0ABX0IT79_9FLAO</name>
<evidence type="ECO:0000313" key="1">
    <source>
        <dbReference type="EMBL" id="NHN27082.1"/>
    </source>
</evidence>
<dbReference type="SUPFAM" id="SSF52172">
    <property type="entry name" value="CheY-like"/>
    <property type="match status" value="1"/>
</dbReference>
<dbReference type="EMBL" id="VEVQ02000011">
    <property type="protein sequence ID" value="NHN27082.1"/>
    <property type="molecule type" value="Genomic_DNA"/>
</dbReference>
<reference evidence="1" key="2">
    <citation type="submission" date="2020-02" db="EMBL/GenBank/DDBJ databases">
        <title>Flavobacterium profundi sp. nov., isolated from a deep-sea seamount.</title>
        <authorList>
            <person name="Zhang D.-C."/>
        </authorList>
    </citation>
    <scope>NUCLEOTIDE SEQUENCE</scope>
    <source>
        <strain evidence="1">EC11</strain>
    </source>
</reference>
<proteinExistence type="predicted"/>
<dbReference type="Gene3D" id="3.40.50.2300">
    <property type="match status" value="1"/>
</dbReference>
<accession>A0ABX0IT79</accession>
<dbReference type="Proteomes" id="UP000817854">
    <property type="component" value="Unassembled WGS sequence"/>
</dbReference>
<gene>
    <name evidence="1" type="ORF">FIA58_015470</name>
</gene>
<evidence type="ECO:0000313" key="2">
    <source>
        <dbReference type="Proteomes" id="UP000817854"/>
    </source>
</evidence>
<keyword evidence="2" id="KW-1185">Reference proteome</keyword>
<dbReference type="InterPro" id="IPR011006">
    <property type="entry name" value="CheY-like_superfamily"/>
</dbReference>
<comment type="caution">
    <text evidence="1">The sequence shown here is derived from an EMBL/GenBank/DDBJ whole genome shotgun (WGS) entry which is preliminary data.</text>
</comment>
<protein>
    <submittedName>
        <fullName evidence="1">Response regulator</fullName>
    </submittedName>
</protein>
<sequence>MKIEIVIIDDDLKLKEDPLVWSLMDKYGEDNIKFINNSQEGIDYVLNNLGKNIIIILDYEFSVNEKKGDQVFDEITNITKLVPIIFFTGISKIENETYRDLINNHAFGIVNKMATSEELLKIVFKAELFYKNSLDNAIEDWIIEKPEDKDKPFFFTSNGISLSLNEILFEIRNQTELGKSFARKLNELTIELLLNNKERLND</sequence>
<reference evidence="1" key="1">
    <citation type="submission" date="2019-05" db="EMBL/GenBank/DDBJ databases">
        <authorList>
            <person name="Lianzixin W."/>
        </authorList>
    </citation>
    <scope>NUCLEOTIDE SEQUENCE</scope>
    <source>
        <strain evidence="1">EC11</strain>
    </source>
</reference>